<dbReference type="InterPro" id="IPR006597">
    <property type="entry name" value="Sel1-like"/>
</dbReference>
<keyword evidence="1" id="KW-0732">Signal</keyword>
<accession>A0ABS5G4K0</accession>
<dbReference type="RefSeq" id="WP_172236529.1">
    <property type="nucleotide sequence ID" value="NZ_JAFCLK010000008.1"/>
</dbReference>
<name>A0ABS5G4K0_9BRAD</name>
<gene>
    <name evidence="2" type="ORF">JQ619_10745</name>
</gene>
<dbReference type="Proteomes" id="UP001314635">
    <property type="component" value="Unassembled WGS sequence"/>
</dbReference>
<proteinExistence type="predicted"/>
<protein>
    <submittedName>
        <fullName evidence="2">Sel1 repeat family protein</fullName>
    </submittedName>
</protein>
<evidence type="ECO:0000313" key="3">
    <source>
        <dbReference type="Proteomes" id="UP001314635"/>
    </source>
</evidence>
<dbReference type="InterPro" id="IPR011990">
    <property type="entry name" value="TPR-like_helical_dom_sf"/>
</dbReference>
<feature type="chain" id="PRO_5046267853" evidence="1">
    <location>
        <begin position="28"/>
        <end position="181"/>
    </location>
</feature>
<dbReference type="SUPFAM" id="SSF81901">
    <property type="entry name" value="HCP-like"/>
    <property type="match status" value="1"/>
</dbReference>
<feature type="signal peptide" evidence="1">
    <location>
        <begin position="1"/>
        <end position="27"/>
    </location>
</feature>
<sequence>MDFKCFRFSALALSLGAFLALSNSTMAAEKPCALLTAKDFNGDETMIREVCKRQALQGSSSAQSILGSSYQVPFLGPRDDKEAFKWCSMADAHGEKGNLGCMFTAYYEGRGTSQDLTEAYKYLILAIENDCVSCAPDTIGAITLNGHLKIRSHLDSTLPNSVILEAKRRAAKWNELHGYKN</sequence>
<dbReference type="Pfam" id="PF08238">
    <property type="entry name" value="Sel1"/>
    <property type="match status" value="2"/>
</dbReference>
<dbReference type="Gene3D" id="1.25.40.10">
    <property type="entry name" value="Tetratricopeptide repeat domain"/>
    <property type="match status" value="1"/>
</dbReference>
<evidence type="ECO:0000256" key="1">
    <source>
        <dbReference type="SAM" id="SignalP"/>
    </source>
</evidence>
<evidence type="ECO:0000313" key="2">
    <source>
        <dbReference type="EMBL" id="MBR1136243.1"/>
    </source>
</evidence>
<comment type="caution">
    <text evidence="2">The sequence shown here is derived from an EMBL/GenBank/DDBJ whole genome shotgun (WGS) entry which is preliminary data.</text>
</comment>
<reference evidence="3" key="1">
    <citation type="journal article" date="2021" name="ISME J.">
        <title>Evolutionary origin and ecological implication of a unique nif island in free-living Bradyrhizobium lineages.</title>
        <authorList>
            <person name="Tao J."/>
        </authorList>
    </citation>
    <scope>NUCLEOTIDE SEQUENCE [LARGE SCALE GENOMIC DNA]</scope>
    <source>
        <strain evidence="3">SZCCT0094</strain>
    </source>
</reference>
<keyword evidence="3" id="KW-1185">Reference proteome</keyword>
<organism evidence="2 3">
    <name type="scientific">Bradyrhizobium denitrificans</name>
    <dbReference type="NCBI Taxonomy" id="2734912"/>
    <lineage>
        <taxon>Bacteria</taxon>
        <taxon>Pseudomonadati</taxon>
        <taxon>Pseudomonadota</taxon>
        <taxon>Alphaproteobacteria</taxon>
        <taxon>Hyphomicrobiales</taxon>
        <taxon>Nitrobacteraceae</taxon>
        <taxon>Bradyrhizobium</taxon>
    </lineage>
</organism>
<dbReference type="EMBL" id="JAFCLK010000008">
    <property type="protein sequence ID" value="MBR1136243.1"/>
    <property type="molecule type" value="Genomic_DNA"/>
</dbReference>